<sequence length="752" mass="79964">MKHIYNPTKAVHIQQPSAKAMGAAAASKIFMLMLLSFFLLVSEESFGQTITNISPSCVIAGQDVTFTINGDKFNTGGGNPSYIILNESSDYIIPLSISKNQIVVTIPGNRISGTSLSFKVGQPSGESTNPGTINVVQLVGIPGQTCVAGNSVTLSATGSSNGNYRWYASATGGTSIGQQSTLLLNGLQNSTTYYVSAVIGGCETARIPVQAVVGNSIIPTAVNNGRCNAGQLTISVTGAPVNTEYRWYNTPTSNSIQHTGATLTDVFDRTTTYYVSIYNATSGGCESARVPVTATIGNPPTPTITSDGDCGNGNPTITLTAHGALGSQVYRWYRDASGGTPIKTGNTLSIRRNSESGYYYVAVYDANGNCESSARAIINITNEAPAAPQATNGVRCGEGEVVLSASGALGGETYRWYTTQSGGSYLSQGLSFTTPTIQAGTSINYYVSKVNIGTGCDGERVLITATANPIVSTAIEGNIVGLANPEVNKRADYTYEINIPDNEIIGHEWLIYYNNTPEPLRVVGGKTYTIESVPAEMERVAVVLQLAPGICYTAASIDGKIAIDDLPITPLPVELMFFKAQAQTKGVNLTWATASELENKGFEVQVSSNGRDFKAIGFVESKVGTTSLRQDYSFLDTKAVSGTRYYRLKQVDFDGTTSFSPIRAVALDAGNSTVSAYPNPFDDAVIVTLNGTEARNVQVVLMDAMGKVLLQRTEETSGNSITVDMRNVTTKGMYVLHVLDNNTKHTFKIMKR</sequence>
<keyword evidence="1" id="KW-0812">Transmembrane</keyword>
<dbReference type="InterPro" id="IPR002909">
    <property type="entry name" value="IPT_dom"/>
</dbReference>
<feature type="domain" description="Ig-like" evidence="4">
    <location>
        <begin position="299"/>
        <end position="381"/>
    </location>
</feature>
<accession>A0ABQ1W3X2</accession>
<protein>
    <recommendedName>
        <fullName evidence="7">T9SS type A sorting domain-containing protein</fullName>
    </recommendedName>
</protein>
<evidence type="ECO:0000259" key="3">
    <source>
        <dbReference type="Pfam" id="PF18962"/>
    </source>
</evidence>
<dbReference type="Pfam" id="PF18962">
    <property type="entry name" value="Por_Secre_tail"/>
    <property type="match status" value="1"/>
</dbReference>
<evidence type="ECO:0000256" key="1">
    <source>
        <dbReference type="SAM" id="Phobius"/>
    </source>
</evidence>
<feature type="domain" description="Ig-like" evidence="4">
    <location>
        <begin position="142"/>
        <end position="213"/>
    </location>
</feature>
<dbReference type="Gene3D" id="2.60.40.10">
    <property type="entry name" value="Immunoglobulins"/>
    <property type="match status" value="1"/>
</dbReference>
<gene>
    <name evidence="5" type="ORF">GCM10011323_14130</name>
</gene>
<evidence type="ECO:0000313" key="6">
    <source>
        <dbReference type="Proteomes" id="UP000634043"/>
    </source>
</evidence>
<evidence type="ECO:0000259" key="4">
    <source>
        <dbReference type="Pfam" id="PF19081"/>
    </source>
</evidence>
<feature type="domain" description="Ig-like" evidence="4">
    <location>
        <begin position="219"/>
        <end position="296"/>
    </location>
</feature>
<dbReference type="Proteomes" id="UP000634043">
    <property type="component" value="Unassembled WGS sequence"/>
</dbReference>
<proteinExistence type="predicted"/>
<dbReference type="InterPro" id="IPR044023">
    <property type="entry name" value="Ig_7"/>
</dbReference>
<feature type="domain" description="IPT/TIG" evidence="2">
    <location>
        <begin position="49"/>
        <end position="132"/>
    </location>
</feature>
<keyword evidence="1" id="KW-1133">Transmembrane helix</keyword>
<feature type="domain" description="Ig-like" evidence="4">
    <location>
        <begin position="385"/>
        <end position="469"/>
    </location>
</feature>
<name>A0ABQ1W3X2_9BACT</name>
<comment type="caution">
    <text evidence="5">The sequence shown here is derived from an EMBL/GenBank/DDBJ whole genome shotgun (WGS) entry which is preliminary data.</text>
</comment>
<dbReference type="RefSeq" id="WP_229733833.1">
    <property type="nucleotide sequence ID" value="NZ_BMFP01000002.1"/>
</dbReference>
<feature type="transmembrane region" description="Helical" evidence="1">
    <location>
        <begin position="20"/>
        <end position="41"/>
    </location>
</feature>
<dbReference type="NCBIfam" id="TIGR04183">
    <property type="entry name" value="Por_Secre_tail"/>
    <property type="match status" value="1"/>
</dbReference>
<keyword evidence="6" id="KW-1185">Reference proteome</keyword>
<evidence type="ECO:0008006" key="7">
    <source>
        <dbReference type="Google" id="ProtNLM"/>
    </source>
</evidence>
<evidence type="ECO:0000313" key="5">
    <source>
        <dbReference type="EMBL" id="GGG10783.1"/>
    </source>
</evidence>
<dbReference type="InterPro" id="IPR026444">
    <property type="entry name" value="Secre_tail"/>
</dbReference>
<dbReference type="EMBL" id="BMFP01000002">
    <property type="protein sequence ID" value="GGG10783.1"/>
    <property type="molecule type" value="Genomic_DNA"/>
</dbReference>
<keyword evidence="1" id="KW-0472">Membrane</keyword>
<reference evidence="6" key="1">
    <citation type="journal article" date="2019" name="Int. J. Syst. Evol. Microbiol.">
        <title>The Global Catalogue of Microorganisms (GCM) 10K type strain sequencing project: providing services to taxonomists for standard genome sequencing and annotation.</title>
        <authorList>
            <consortium name="The Broad Institute Genomics Platform"/>
            <consortium name="The Broad Institute Genome Sequencing Center for Infectious Disease"/>
            <person name="Wu L."/>
            <person name="Ma J."/>
        </authorList>
    </citation>
    <scope>NUCLEOTIDE SEQUENCE [LARGE SCALE GENOMIC DNA]</scope>
    <source>
        <strain evidence="6">CGMCC 1.12749</strain>
    </source>
</reference>
<evidence type="ECO:0000259" key="2">
    <source>
        <dbReference type="Pfam" id="PF01833"/>
    </source>
</evidence>
<feature type="domain" description="Secretion system C-terminal sorting" evidence="3">
    <location>
        <begin position="677"/>
        <end position="749"/>
    </location>
</feature>
<dbReference type="Pfam" id="PF19081">
    <property type="entry name" value="Ig_7"/>
    <property type="match status" value="4"/>
</dbReference>
<organism evidence="5 6">
    <name type="scientific">Pontibacter amylolyticus</name>
    <dbReference type="NCBI Taxonomy" id="1424080"/>
    <lineage>
        <taxon>Bacteria</taxon>
        <taxon>Pseudomonadati</taxon>
        <taxon>Bacteroidota</taxon>
        <taxon>Cytophagia</taxon>
        <taxon>Cytophagales</taxon>
        <taxon>Hymenobacteraceae</taxon>
        <taxon>Pontibacter</taxon>
    </lineage>
</organism>
<dbReference type="InterPro" id="IPR013783">
    <property type="entry name" value="Ig-like_fold"/>
</dbReference>
<dbReference type="Pfam" id="PF01833">
    <property type="entry name" value="TIG"/>
    <property type="match status" value="1"/>
</dbReference>